<dbReference type="EMBL" id="EQ962660">
    <property type="protein sequence ID" value="EED12016.1"/>
    <property type="molecule type" value="Genomic_DNA"/>
</dbReference>
<evidence type="ECO:0000313" key="2">
    <source>
        <dbReference type="Proteomes" id="UP000001745"/>
    </source>
</evidence>
<accession>B8MSV7</accession>
<organism evidence="1 2">
    <name type="scientific">Talaromyces stipitatus (strain ATCC 10500 / CBS 375.48 / QM 6759 / NRRL 1006)</name>
    <name type="common">Penicillium stipitatum</name>
    <dbReference type="NCBI Taxonomy" id="441959"/>
    <lineage>
        <taxon>Eukaryota</taxon>
        <taxon>Fungi</taxon>
        <taxon>Dikarya</taxon>
        <taxon>Ascomycota</taxon>
        <taxon>Pezizomycotina</taxon>
        <taxon>Eurotiomycetes</taxon>
        <taxon>Eurotiomycetidae</taxon>
        <taxon>Eurotiales</taxon>
        <taxon>Trichocomaceae</taxon>
        <taxon>Talaromyces</taxon>
        <taxon>Talaromyces sect. Talaromyces</taxon>
    </lineage>
</organism>
<dbReference type="Proteomes" id="UP000001745">
    <property type="component" value="Unassembled WGS sequence"/>
</dbReference>
<proteinExistence type="predicted"/>
<dbReference type="InParanoid" id="B8MSV7"/>
<protein>
    <submittedName>
        <fullName evidence="1">Uncharacterized protein</fullName>
    </submittedName>
</protein>
<evidence type="ECO:0000313" key="1">
    <source>
        <dbReference type="EMBL" id="EED12016.1"/>
    </source>
</evidence>
<name>B8MSV7_TALSN</name>
<gene>
    <name evidence="1" type="ORF">TSTA_000880</name>
</gene>
<sequence length="272" mass="30378">MNLEALDRSASQFGFSEWGSVIQTFITCAFNSPGGVINVNLTQTYDYIPPTVSWARLYTYLGTNFLDRNKKTRASLWWGESALSNYYVALTRVMQDIRENTTASGNAAIRKGTVYFAPNNNSTINIKNLEFFNIDFRFIIDYGLGRFDVITPGNGNESTITELDQAKKYPDVWTIVDSLAKSAYSVVLTDLGQIQTKSNFLSDVDDLEYFTSSFASIGQHWANAHPGPEAKVDYLTAKNETGPLGTTPSIIAKAQDYGRAMTWYSRIVVYCS</sequence>
<reference evidence="2" key="1">
    <citation type="journal article" date="2015" name="Genome Announc.">
        <title>Genome sequence of the AIDS-associated pathogen Penicillium marneffei (ATCC18224) and its near taxonomic relative Talaromyces stipitatus (ATCC10500).</title>
        <authorList>
            <person name="Nierman W.C."/>
            <person name="Fedorova-Abrams N.D."/>
            <person name="Andrianopoulos A."/>
        </authorList>
    </citation>
    <scope>NUCLEOTIDE SEQUENCE [LARGE SCALE GENOMIC DNA]</scope>
    <source>
        <strain evidence="2">ATCC 10500 / CBS 375.48 / QM 6759 / NRRL 1006</strain>
    </source>
</reference>
<dbReference type="VEuPathDB" id="FungiDB:TSTA_000880"/>
<keyword evidence="2" id="KW-1185">Reference proteome</keyword>
<dbReference type="eggNOG" id="ENOG502SN89">
    <property type="taxonomic scope" value="Eukaryota"/>
</dbReference>
<dbReference type="STRING" id="441959.B8MSV7"/>
<dbReference type="AlphaFoldDB" id="B8MSV7"/>
<dbReference type="OrthoDB" id="3220769at2759"/>
<dbReference type="HOGENOM" id="CLU_1023694_0_0_1"/>
<dbReference type="PhylomeDB" id="B8MSV7"/>
<dbReference type="GeneID" id="8108711"/>
<dbReference type="RefSeq" id="XP_002487670.1">
    <property type="nucleotide sequence ID" value="XM_002487625.1"/>
</dbReference>